<keyword evidence="2" id="KW-1185">Reference proteome</keyword>
<proteinExistence type="predicted"/>
<gene>
    <name evidence="1" type="ORF">SAMN05216252_118106</name>
</gene>
<sequence length="199" mass="20597">MSGNPYDTARITLLEFDAGVRARPGMYFRYGQGDPRLPTAVLSAVAGHVLHPAAAVAPAHSLSALVEITGNLAFAVTLDEPHTWEGQEGPSAGYFGSLLGPEWFLPAAAAALTTRTVVQMWCGGRGFRQVLTGLRPAAPPRERAAPAAGSGTRWEFALDAGYFGPGAALAGQQGLLDPCGPDCAGPAGPGRVAFRDTRG</sequence>
<protein>
    <submittedName>
        <fullName evidence="1">Uncharacterized protein</fullName>
    </submittedName>
</protein>
<reference evidence="1 2" key="1">
    <citation type="submission" date="2017-06" db="EMBL/GenBank/DDBJ databases">
        <authorList>
            <person name="Kim H.J."/>
            <person name="Triplett B.A."/>
        </authorList>
    </citation>
    <scope>NUCLEOTIDE SEQUENCE [LARGE SCALE GENOMIC DNA]</scope>
    <source>
        <strain evidence="1 2">CGMCC 4.1858</strain>
    </source>
</reference>
<evidence type="ECO:0000313" key="1">
    <source>
        <dbReference type="EMBL" id="SNT25743.1"/>
    </source>
</evidence>
<organism evidence="1 2">
    <name type="scientific">Actinacidiphila glaucinigra</name>
    <dbReference type="NCBI Taxonomy" id="235986"/>
    <lineage>
        <taxon>Bacteria</taxon>
        <taxon>Bacillati</taxon>
        <taxon>Actinomycetota</taxon>
        <taxon>Actinomycetes</taxon>
        <taxon>Kitasatosporales</taxon>
        <taxon>Streptomycetaceae</taxon>
        <taxon>Actinacidiphila</taxon>
    </lineage>
</organism>
<dbReference type="RefSeq" id="WP_089226800.1">
    <property type="nucleotide sequence ID" value="NZ_FZOF01000018.1"/>
</dbReference>
<evidence type="ECO:0000313" key="2">
    <source>
        <dbReference type="Proteomes" id="UP000198280"/>
    </source>
</evidence>
<dbReference type="EMBL" id="FZOF01000018">
    <property type="protein sequence ID" value="SNT25743.1"/>
    <property type="molecule type" value="Genomic_DNA"/>
</dbReference>
<dbReference type="AlphaFoldDB" id="A0A239L7A7"/>
<dbReference type="OrthoDB" id="3295928at2"/>
<accession>A0A239L7A7</accession>
<name>A0A239L7A7_9ACTN</name>
<dbReference type="Proteomes" id="UP000198280">
    <property type="component" value="Unassembled WGS sequence"/>
</dbReference>